<keyword evidence="2" id="KW-1015">Disulfide bond</keyword>
<evidence type="ECO:0000313" key="6">
    <source>
        <dbReference type="Proteomes" id="UP000004810"/>
    </source>
</evidence>
<evidence type="ECO:0000256" key="2">
    <source>
        <dbReference type="ARBA" id="ARBA00023157"/>
    </source>
</evidence>
<dbReference type="InterPro" id="IPR036179">
    <property type="entry name" value="Ig-like_dom_sf"/>
</dbReference>
<dbReference type="EMBL" id="ADBV01005100">
    <property type="protein sequence ID" value="EJW79801.1"/>
    <property type="molecule type" value="Genomic_DNA"/>
</dbReference>
<dbReference type="InterPro" id="IPR007110">
    <property type="entry name" value="Ig-like_dom"/>
</dbReference>
<evidence type="ECO:0000259" key="3">
    <source>
        <dbReference type="PROSITE" id="PS50835"/>
    </source>
</evidence>
<dbReference type="Pfam" id="PF00041">
    <property type="entry name" value="fn3"/>
    <property type="match status" value="1"/>
</dbReference>
<accession>J9EBK8</accession>
<proteinExistence type="predicted"/>
<feature type="domain" description="Ig-like" evidence="3">
    <location>
        <begin position="1"/>
        <end position="65"/>
    </location>
</feature>
<evidence type="ECO:0000256" key="1">
    <source>
        <dbReference type="ARBA" id="ARBA00022737"/>
    </source>
</evidence>
<reference evidence="6" key="1">
    <citation type="submission" date="2012-08" db="EMBL/GenBank/DDBJ databases">
        <title>The Genome Sequence of Wuchereria bancrofti.</title>
        <authorList>
            <person name="Nutman T.B."/>
            <person name="Fink D.L."/>
            <person name="Russ C."/>
            <person name="Young S."/>
            <person name="Zeng Q."/>
            <person name="Koehrsen M."/>
            <person name="Alvarado L."/>
            <person name="Berlin A."/>
            <person name="Chapman S.B."/>
            <person name="Chen Z."/>
            <person name="Freedman E."/>
            <person name="Gellesch M."/>
            <person name="Goldberg J."/>
            <person name="Griggs A."/>
            <person name="Gujja S."/>
            <person name="Heilman E.R."/>
            <person name="Heiman D."/>
            <person name="Hepburn T."/>
            <person name="Howarth C."/>
            <person name="Jen D."/>
            <person name="Larson L."/>
            <person name="Lewis B."/>
            <person name="Mehta T."/>
            <person name="Park D."/>
            <person name="Pearson M."/>
            <person name="Roberts A."/>
            <person name="Saif S."/>
            <person name="Shea T."/>
            <person name="Shenoy N."/>
            <person name="Sisk P."/>
            <person name="Stolte C."/>
            <person name="Sykes S."/>
            <person name="Walk T."/>
            <person name="White J."/>
            <person name="Yandava C."/>
            <person name="Haas B."/>
            <person name="Henn M.R."/>
            <person name="Nusbaum C."/>
            <person name="Birren B."/>
        </authorList>
    </citation>
    <scope>NUCLEOTIDE SEQUENCE [LARGE SCALE GENOMIC DNA]</scope>
    <source>
        <strain evidence="6">NA</strain>
    </source>
</reference>
<dbReference type="CDD" id="cd00096">
    <property type="entry name" value="Ig"/>
    <property type="match status" value="1"/>
</dbReference>
<dbReference type="GO" id="GO:0016020">
    <property type="term" value="C:membrane"/>
    <property type="evidence" value="ECO:0007669"/>
    <property type="project" value="UniProtKB-SubCell"/>
</dbReference>
<dbReference type="InterPro" id="IPR036116">
    <property type="entry name" value="FN3_sf"/>
</dbReference>
<feature type="domain" description="Fibronectin type-III" evidence="4">
    <location>
        <begin position="179"/>
        <end position="270"/>
    </location>
</feature>
<dbReference type="SUPFAM" id="SSF49265">
    <property type="entry name" value="Fibronectin type III"/>
    <property type="match status" value="1"/>
</dbReference>
<dbReference type="Gene3D" id="2.60.40.10">
    <property type="entry name" value="Immunoglobulins"/>
    <property type="match status" value="3"/>
</dbReference>
<evidence type="ECO:0000313" key="5">
    <source>
        <dbReference type="EMBL" id="EJW79801.1"/>
    </source>
</evidence>
<dbReference type="PANTHER" id="PTHR44170:SF6">
    <property type="entry name" value="CONTACTIN"/>
    <property type="match status" value="1"/>
</dbReference>
<dbReference type="PANTHER" id="PTHR44170">
    <property type="entry name" value="PROTEIN SIDEKICK"/>
    <property type="match status" value="1"/>
</dbReference>
<dbReference type="SUPFAM" id="SSF48726">
    <property type="entry name" value="Immunoglobulin"/>
    <property type="match status" value="2"/>
</dbReference>
<dbReference type="AlphaFoldDB" id="J9EBK8"/>
<dbReference type="InterPro" id="IPR013783">
    <property type="entry name" value="Ig-like_fold"/>
</dbReference>
<dbReference type="SMART" id="SM00060">
    <property type="entry name" value="FN3"/>
    <property type="match status" value="1"/>
</dbReference>
<dbReference type="Proteomes" id="UP000004810">
    <property type="component" value="Unassembled WGS sequence"/>
</dbReference>
<protein>
    <recommendedName>
        <fullName evidence="7">Fibronectin type III domain-containing protein</fullName>
    </recommendedName>
</protein>
<dbReference type="PROSITE" id="PS50853">
    <property type="entry name" value="FN3"/>
    <property type="match status" value="1"/>
</dbReference>
<feature type="domain" description="Ig-like" evidence="3">
    <location>
        <begin position="73"/>
        <end position="172"/>
    </location>
</feature>
<sequence length="481" mass="53884">MECEVDGVPKRDGMVKWLHEEQIIEEVSFVGQTRAVLRLNASFETSGAYTCLADNGKGVANRTVAYLLVNRAPAIIRQPSLLRAAGPLGGRVQLCCRAHAVPDAHFQWIVQGQSSPVRRNSSKYSFTTLQLNYSTFEGVLYISSLDRYDYQHPVKCFAINRYGEDTVEIRVSPPTAPDTPFSLRVSNITKNSLSFNWIPGFDGGSEQIFEVRYQTSVENVYHIVNSSFPEVEIQGLEPACLYEISIRARNKRGMVSEFSRPPITVYTKDEYGMDVISAAKVDVVFQKTEMVRNANNKGLDVRPVQMYGALTRAESLCRPDSINTSRSELGHEPHSEDDQSLRTMIEVSPNGYVQQVDPVNYYERECLVEYEFDPNLYGDVIKSNTLRRSPHNYVNLHHPKVSENGDTTVSFTDRDSLSLVTDVDGVDSSRRIHNPHIIDASSSTSLLANNNTTSQMLSTFLHHGGIHTTSFNFAHVDGDLV</sequence>
<evidence type="ECO:0000259" key="4">
    <source>
        <dbReference type="PROSITE" id="PS50853"/>
    </source>
</evidence>
<dbReference type="GO" id="GO:0098609">
    <property type="term" value="P:cell-cell adhesion"/>
    <property type="evidence" value="ECO:0007669"/>
    <property type="project" value="TreeGrafter"/>
</dbReference>
<dbReference type="CDD" id="cd00063">
    <property type="entry name" value="FN3"/>
    <property type="match status" value="1"/>
</dbReference>
<gene>
    <name evidence="5" type="ORF">WUBG_09289</name>
</gene>
<name>J9EBK8_WUCBA</name>
<organism evidence="5 6">
    <name type="scientific">Wuchereria bancrofti</name>
    <dbReference type="NCBI Taxonomy" id="6293"/>
    <lineage>
        <taxon>Eukaryota</taxon>
        <taxon>Metazoa</taxon>
        <taxon>Ecdysozoa</taxon>
        <taxon>Nematoda</taxon>
        <taxon>Chromadorea</taxon>
        <taxon>Rhabditida</taxon>
        <taxon>Spirurina</taxon>
        <taxon>Spiruromorpha</taxon>
        <taxon>Filarioidea</taxon>
        <taxon>Onchocercidae</taxon>
        <taxon>Wuchereria</taxon>
    </lineage>
</organism>
<keyword evidence="1" id="KW-0677">Repeat</keyword>
<dbReference type="InterPro" id="IPR003961">
    <property type="entry name" value="FN3_dom"/>
</dbReference>
<comment type="caution">
    <text evidence="5">The sequence shown here is derived from an EMBL/GenBank/DDBJ whole genome shotgun (WGS) entry which is preliminary data.</text>
</comment>
<evidence type="ECO:0008006" key="7">
    <source>
        <dbReference type="Google" id="ProtNLM"/>
    </source>
</evidence>
<dbReference type="PROSITE" id="PS50835">
    <property type="entry name" value="IG_LIKE"/>
    <property type="match status" value="2"/>
</dbReference>